<dbReference type="Gene3D" id="3.40.50.1820">
    <property type="entry name" value="alpha/beta hydrolase"/>
    <property type="match status" value="1"/>
</dbReference>
<accession>A0A2P9AG85</accession>
<dbReference type="SUPFAM" id="SSF53474">
    <property type="entry name" value="alpha/beta-Hydrolases"/>
    <property type="match status" value="1"/>
</dbReference>
<name>A0A2P9AG85_9HYPH</name>
<organism evidence="1 2">
    <name type="scientific">Mesorhizobium delmotii</name>
    <dbReference type="NCBI Taxonomy" id="1631247"/>
    <lineage>
        <taxon>Bacteria</taxon>
        <taxon>Pseudomonadati</taxon>
        <taxon>Pseudomonadota</taxon>
        <taxon>Alphaproteobacteria</taxon>
        <taxon>Hyphomicrobiales</taxon>
        <taxon>Phyllobacteriaceae</taxon>
        <taxon>Mesorhizobium</taxon>
    </lineage>
</organism>
<dbReference type="AlphaFoldDB" id="A0A2P9AG85"/>
<proteinExistence type="predicted"/>
<evidence type="ECO:0000313" key="1">
    <source>
        <dbReference type="EMBL" id="SJM30148.1"/>
    </source>
</evidence>
<sequence>MNGYRADPGEWFSSAGVATTPWTTALAKGWLDNQPATTIQAQAKAVVTATSSDSYLLGIKEVLTLGIPIYLIAGEKSAVGWDVPDWVNAGCTIRINIPGTGHFMMAEEPELFARSVLTGLSYSKAA</sequence>
<reference evidence="2" key="1">
    <citation type="submission" date="2016-12" db="EMBL/GenBank/DDBJ databases">
        <authorList>
            <person name="Brunel B."/>
        </authorList>
    </citation>
    <scope>NUCLEOTIDE SEQUENCE [LARGE SCALE GENOMIC DNA]</scope>
</reference>
<dbReference type="Proteomes" id="UP000245698">
    <property type="component" value="Unassembled WGS sequence"/>
</dbReference>
<keyword evidence="2" id="KW-1185">Reference proteome</keyword>
<gene>
    <name evidence="1" type="ORF">BQ8482_130047</name>
</gene>
<evidence type="ECO:0008006" key="3">
    <source>
        <dbReference type="Google" id="ProtNLM"/>
    </source>
</evidence>
<dbReference type="EMBL" id="FUIG01000019">
    <property type="protein sequence ID" value="SJM30148.1"/>
    <property type="molecule type" value="Genomic_DNA"/>
</dbReference>
<dbReference type="InterPro" id="IPR029058">
    <property type="entry name" value="AB_hydrolase_fold"/>
</dbReference>
<protein>
    <recommendedName>
        <fullName evidence="3">Alpha/beta hydrolase</fullName>
    </recommendedName>
</protein>
<evidence type="ECO:0000313" key="2">
    <source>
        <dbReference type="Proteomes" id="UP000245698"/>
    </source>
</evidence>